<feature type="compositionally biased region" description="Low complexity" evidence="1">
    <location>
        <begin position="541"/>
        <end position="565"/>
    </location>
</feature>
<dbReference type="AlphaFoldDB" id="A0AAJ0I8Q5"/>
<feature type="region of interest" description="Disordered" evidence="1">
    <location>
        <begin position="209"/>
        <end position="231"/>
    </location>
</feature>
<organism evidence="3 4">
    <name type="scientific">Neurospora hispaniola</name>
    <dbReference type="NCBI Taxonomy" id="588809"/>
    <lineage>
        <taxon>Eukaryota</taxon>
        <taxon>Fungi</taxon>
        <taxon>Dikarya</taxon>
        <taxon>Ascomycota</taxon>
        <taxon>Pezizomycotina</taxon>
        <taxon>Sordariomycetes</taxon>
        <taxon>Sordariomycetidae</taxon>
        <taxon>Sordariales</taxon>
        <taxon>Sordariaceae</taxon>
        <taxon>Neurospora</taxon>
    </lineage>
</organism>
<gene>
    <name evidence="3" type="ORF">B0T23DRAFT_442717</name>
</gene>
<protein>
    <recommendedName>
        <fullName evidence="5">MARVEL domain-containing protein</fullName>
    </recommendedName>
</protein>
<name>A0AAJ0I8Q5_9PEZI</name>
<feature type="region of interest" description="Disordered" evidence="1">
    <location>
        <begin position="339"/>
        <end position="364"/>
    </location>
</feature>
<keyword evidence="4" id="KW-1185">Reference proteome</keyword>
<feature type="transmembrane region" description="Helical" evidence="2">
    <location>
        <begin position="47"/>
        <end position="66"/>
    </location>
</feature>
<accession>A0AAJ0I8Q5</accession>
<evidence type="ECO:0008006" key="5">
    <source>
        <dbReference type="Google" id="ProtNLM"/>
    </source>
</evidence>
<keyword evidence="2" id="KW-0812">Transmembrane</keyword>
<evidence type="ECO:0000313" key="4">
    <source>
        <dbReference type="Proteomes" id="UP001285908"/>
    </source>
</evidence>
<feature type="region of interest" description="Disordered" evidence="1">
    <location>
        <begin position="445"/>
        <end position="480"/>
    </location>
</feature>
<dbReference type="EMBL" id="JAULSX010000004">
    <property type="protein sequence ID" value="KAK3492866.1"/>
    <property type="molecule type" value="Genomic_DNA"/>
</dbReference>
<feature type="transmembrane region" description="Helical" evidence="2">
    <location>
        <begin position="14"/>
        <end position="35"/>
    </location>
</feature>
<feature type="transmembrane region" description="Helical" evidence="2">
    <location>
        <begin position="78"/>
        <end position="101"/>
    </location>
</feature>
<feature type="compositionally biased region" description="Low complexity" evidence="1">
    <location>
        <begin position="602"/>
        <end position="612"/>
    </location>
</feature>
<dbReference type="GeneID" id="87878450"/>
<feature type="region of interest" description="Disordered" evidence="1">
    <location>
        <begin position="284"/>
        <end position="306"/>
    </location>
</feature>
<evidence type="ECO:0000313" key="3">
    <source>
        <dbReference type="EMBL" id="KAK3492866.1"/>
    </source>
</evidence>
<comment type="caution">
    <text evidence="3">The sequence shown here is derived from an EMBL/GenBank/DDBJ whole genome shotgun (WGS) entry which is preliminary data.</text>
</comment>
<feature type="compositionally biased region" description="Low complexity" evidence="1">
    <location>
        <begin position="339"/>
        <end position="349"/>
    </location>
</feature>
<feature type="region of interest" description="Disordered" evidence="1">
    <location>
        <begin position="505"/>
        <end position="655"/>
    </location>
</feature>
<reference evidence="3 4" key="1">
    <citation type="journal article" date="2023" name="Mol. Phylogenet. Evol.">
        <title>Genome-scale phylogeny and comparative genomics of the fungal order Sordariales.</title>
        <authorList>
            <person name="Hensen N."/>
            <person name="Bonometti L."/>
            <person name="Westerberg I."/>
            <person name="Brannstrom I.O."/>
            <person name="Guillou S."/>
            <person name="Cros-Aarteil S."/>
            <person name="Calhoun S."/>
            <person name="Haridas S."/>
            <person name="Kuo A."/>
            <person name="Mondo S."/>
            <person name="Pangilinan J."/>
            <person name="Riley R."/>
            <person name="LaButti K."/>
            <person name="Andreopoulos B."/>
            <person name="Lipzen A."/>
            <person name="Chen C."/>
            <person name="Yan M."/>
            <person name="Daum C."/>
            <person name="Ng V."/>
            <person name="Clum A."/>
            <person name="Steindorff A."/>
            <person name="Ohm R.A."/>
            <person name="Martin F."/>
            <person name="Silar P."/>
            <person name="Natvig D.O."/>
            <person name="Lalanne C."/>
            <person name="Gautier V."/>
            <person name="Ament-Velasquez S.L."/>
            <person name="Kruys A."/>
            <person name="Hutchinson M.I."/>
            <person name="Powell A.J."/>
            <person name="Barry K."/>
            <person name="Miller A.N."/>
            <person name="Grigoriev I.V."/>
            <person name="Debuchy R."/>
            <person name="Gladieux P."/>
            <person name="Hiltunen Thoren M."/>
            <person name="Johannesson H."/>
        </authorList>
    </citation>
    <scope>NUCLEOTIDE SEQUENCE [LARGE SCALE GENOMIC DNA]</scope>
    <source>
        <strain evidence="3 4">FGSC 10403</strain>
    </source>
</reference>
<evidence type="ECO:0000256" key="2">
    <source>
        <dbReference type="SAM" id="Phobius"/>
    </source>
</evidence>
<keyword evidence="2" id="KW-0472">Membrane</keyword>
<feature type="compositionally biased region" description="Polar residues" evidence="1">
    <location>
        <begin position="636"/>
        <end position="655"/>
    </location>
</feature>
<feature type="compositionally biased region" description="Low complexity" evidence="1">
    <location>
        <begin position="284"/>
        <end position="294"/>
    </location>
</feature>
<dbReference type="Proteomes" id="UP001285908">
    <property type="component" value="Unassembled WGS sequence"/>
</dbReference>
<sequence length="655" mass="70554">MAWELSSWLVVMRAFQIAAALVGATTNGFVTATVFKNGQLQLTKSMLIPELLICMTLVYATLVVFIQHSGHRSRKTGWLITFVMGDIIFCGLDLAVITLLANAGLPSHCGGLATTKEDDHHKLYIPPPGFTTPGFASGSDGEKGQLDKFCAFERSYYAIALGLVFTYIATIILTVLRIFERNYTENSKCIEVLNSLERADTMESKLSDASSQIIEAPRPHPDRSGPSSEGVITRTASIRSNVTAMTSSTAAGNGPYLSGAIQSNAIPPRRPVNQNMSVPARQLSVSTVSSNNTSRPGGATSNFAPVSPIDEGEIDIGAALIADGPQYRAHQSHNNIPHQQYQSNQQYQPQRHHQRNLTQGTLPPLAENDILSPEVALLTDGPQYRPNQQQTQYGQQQQPQYQNLYDFPRNVPLVPQGASLPTPVKGDYLALASDGAADGVQYPAIQRPLNQPPPQQLSSHISQPQGISAPIGGGSAGEKTDYLSLAADGSNDNSRQYPFIQRQPLHHHQHNPSLQQSALPPFLGLGAGGPGTNFIYPDIPTSPHSGSTTPTPSHPRNINPNINPNYAPASTGGLNLELRYDGGSSSATSTTAHTPPSPDRYSISMSDVSSVSTALPPYQRYETGMEPQPPALARYPSQSQRQSQNYEARNSSSSS</sequence>
<proteinExistence type="predicted"/>
<dbReference type="RefSeq" id="XP_062693324.1">
    <property type="nucleotide sequence ID" value="XM_062840828.1"/>
</dbReference>
<keyword evidence="2" id="KW-1133">Transmembrane helix</keyword>
<feature type="compositionally biased region" description="Low complexity" evidence="1">
    <location>
        <begin position="584"/>
        <end position="594"/>
    </location>
</feature>
<feature type="transmembrane region" description="Helical" evidence="2">
    <location>
        <begin position="156"/>
        <end position="179"/>
    </location>
</feature>
<evidence type="ECO:0000256" key="1">
    <source>
        <dbReference type="SAM" id="MobiDB-lite"/>
    </source>
</evidence>